<feature type="domain" description="Carbamoyltransferase" evidence="2">
    <location>
        <begin position="101"/>
        <end position="303"/>
    </location>
</feature>
<evidence type="ECO:0008006" key="6">
    <source>
        <dbReference type="Google" id="ProtNLM"/>
    </source>
</evidence>
<evidence type="ECO:0000313" key="5">
    <source>
        <dbReference type="Proteomes" id="UP000733379"/>
    </source>
</evidence>
<gene>
    <name evidence="4" type="ORF">KO481_02640</name>
</gene>
<sequence>MTLVWGISALSHDASLAVLDGTNILFAAHAERYSRVKNDLYLHPALVEEALSFGRPDLIAWYERPLIKKARQVRAGQWSDALQLNDLPRRYLRSLGLPFRLPPIEYVNHHRSHAIGGVATSGFDETAVIVADAIGEFTTFSIGSYTRGSGYRTLHERRYPHSLGLLYSAFTRRCGFRPNEDEYIVMGMAAFGTPRHVDRIYEDLIEVVPPSFRVRINPHRGIGEWAADAEPADLAASIQQVTEDILVTAAEWVARETGSRNLVLMGGVALNCVANSRIAERGLFDRIWILPNPGDAGSSIGAAAAVVGGEIDWRGPYLGTSLGTEWPVDDILAALIGDGVVGVASGKAEFGPRALGNRSLLADPRPADMKDRVNKIKGREPFRPFAPVVRKERAHELFDLPVHESPYMQFTARSRLSDEMPAVVHFDGTSRVQTVAADQHPGLYALLTAWEQETGCAALLNTSLNGRSEPLLNDTSHVESWVAKTGIRVIS</sequence>
<protein>
    <recommendedName>
        <fullName evidence="6">Carbamoyltransferase</fullName>
    </recommendedName>
</protein>
<dbReference type="CDD" id="cd24033">
    <property type="entry name" value="ASKHA_NBD_NodU_CmcH-like_N"/>
    <property type="match status" value="1"/>
</dbReference>
<dbReference type="PANTHER" id="PTHR34847:SF1">
    <property type="entry name" value="NODULATION PROTEIN U"/>
    <property type="match status" value="1"/>
</dbReference>
<dbReference type="InterPro" id="IPR038152">
    <property type="entry name" value="Carbam_trans_C_sf"/>
</dbReference>
<comment type="caution">
    <text evidence="4">The sequence shown here is derived from an EMBL/GenBank/DDBJ whole genome shotgun (WGS) entry which is preliminary data.</text>
</comment>
<dbReference type="Gene3D" id="3.90.870.20">
    <property type="entry name" value="Carbamoyltransferase, C-terminal domain"/>
    <property type="match status" value="1"/>
</dbReference>
<dbReference type="Pfam" id="PF02543">
    <property type="entry name" value="Carbam_trans_N"/>
    <property type="match status" value="1"/>
</dbReference>
<dbReference type="RefSeq" id="WP_215915287.1">
    <property type="nucleotide sequence ID" value="NZ_JAHKNI010000001.1"/>
</dbReference>
<dbReference type="SUPFAM" id="SSF53067">
    <property type="entry name" value="Actin-like ATPase domain"/>
    <property type="match status" value="1"/>
</dbReference>
<dbReference type="InterPro" id="IPR031730">
    <property type="entry name" value="Carbam_trans_C"/>
</dbReference>
<feature type="domain" description="Carbamoyltransferase C-terminal" evidence="3">
    <location>
        <begin position="335"/>
        <end position="489"/>
    </location>
</feature>
<evidence type="ECO:0000259" key="2">
    <source>
        <dbReference type="Pfam" id="PF02543"/>
    </source>
</evidence>
<dbReference type="EMBL" id="JAHKNI010000001">
    <property type="protein sequence ID" value="MBU3060419.1"/>
    <property type="molecule type" value="Genomic_DNA"/>
</dbReference>
<dbReference type="InterPro" id="IPR003696">
    <property type="entry name" value="Carbtransf_dom"/>
</dbReference>
<dbReference type="InterPro" id="IPR043129">
    <property type="entry name" value="ATPase_NBD"/>
</dbReference>
<comment type="similarity">
    <text evidence="1">Belongs to the NodU/CmcH family.</text>
</comment>
<dbReference type="Proteomes" id="UP000733379">
    <property type="component" value="Unassembled WGS sequence"/>
</dbReference>
<evidence type="ECO:0000313" key="4">
    <source>
        <dbReference type="EMBL" id="MBU3060419.1"/>
    </source>
</evidence>
<reference evidence="4 5" key="1">
    <citation type="submission" date="2021-06" db="EMBL/GenBank/DDBJ databases">
        <title>Actinomycetes sequencing.</title>
        <authorList>
            <person name="Shan Q."/>
        </authorList>
    </citation>
    <scope>NUCLEOTIDE SEQUENCE [LARGE SCALE GENOMIC DNA]</scope>
    <source>
        <strain evidence="4 5">NEAU-G5</strain>
    </source>
</reference>
<name>A0ABS6ATS1_9NOCA</name>
<dbReference type="Gene3D" id="3.30.420.40">
    <property type="match status" value="2"/>
</dbReference>
<dbReference type="InterPro" id="IPR051338">
    <property type="entry name" value="NodU/CmcH_Carbamoyltrnsfr"/>
</dbReference>
<accession>A0ABS6ATS1</accession>
<dbReference type="PANTHER" id="PTHR34847">
    <property type="entry name" value="NODULATION PROTEIN U"/>
    <property type="match status" value="1"/>
</dbReference>
<keyword evidence="5" id="KW-1185">Reference proteome</keyword>
<dbReference type="Pfam" id="PF16861">
    <property type="entry name" value="Carbam_trans_C"/>
    <property type="match status" value="1"/>
</dbReference>
<proteinExistence type="inferred from homology"/>
<evidence type="ECO:0000259" key="3">
    <source>
        <dbReference type="Pfam" id="PF16861"/>
    </source>
</evidence>
<evidence type="ECO:0000256" key="1">
    <source>
        <dbReference type="ARBA" id="ARBA00006129"/>
    </source>
</evidence>
<organism evidence="4 5">
    <name type="scientific">Nocardia albiluteola</name>
    <dbReference type="NCBI Taxonomy" id="2842303"/>
    <lineage>
        <taxon>Bacteria</taxon>
        <taxon>Bacillati</taxon>
        <taxon>Actinomycetota</taxon>
        <taxon>Actinomycetes</taxon>
        <taxon>Mycobacteriales</taxon>
        <taxon>Nocardiaceae</taxon>
        <taxon>Nocardia</taxon>
    </lineage>
</organism>